<dbReference type="EMBL" id="LRPB01000002">
    <property type="protein sequence ID" value="KYG85541.1"/>
    <property type="molecule type" value="Genomic_DNA"/>
</dbReference>
<evidence type="ECO:0000313" key="2">
    <source>
        <dbReference type="Proteomes" id="UP000075663"/>
    </source>
</evidence>
<reference evidence="1 2" key="1">
    <citation type="submission" date="2016-01" db="EMBL/GenBank/DDBJ databases">
        <title>Genome sequencing of Roseivirga seohaensis SW-152.</title>
        <authorList>
            <person name="Selvaratnam C."/>
            <person name="Thevarajoo S."/>
            <person name="Goh K.M."/>
            <person name="Ee R."/>
            <person name="Chan K.-G."/>
            <person name="Chong C.S."/>
        </authorList>
    </citation>
    <scope>NUCLEOTIDE SEQUENCE [LARGE SCALE GENOMIC DNA]</scope>
    <source>
        <strain evidence="1 2">SW-152</strain>
    </source>
</reference>
<protein>
    <submittedName>
        <fullName evidence="1">Uncharacterized protein</fullName>
    </submittedName>
</protein>
<proteinExistence type="predicted"/>
<dbReference type="AlphaFoldDB" id="A0A150Y3L9"/>
<accession>A0A150Y3L9</accession>
<dbReference type="STRING" id="1914963.AWW67_14275"/>
<name>A0A150Y3L9_9BACT</name>
<dbReference type="Proteomes" id="UP000075663">
    <property type="component" value="Unassembled WGS sequence"/>
</dbReference>
<gene>
    <name evidence="1" type="ORF">AWW67_14275</name>
</gene>
<evidence type="ECO:0000313" key="1">
    <source>
        <dbReference type="EMBL" id="KYG85541.1"/>
    </source>
</evidence>
<sequence>MIVDASNNFLELIDDRNWIDDNYLSNENRGWFGYYFGRRVSFYRVDRKLFFCAKNKIFELNDRCFFLLKESKIIPRLVRLTIGVEGESDFHFNFLPKRNPFKSFDNTMAQEPEDLDIIHLVRYILSDQARRHRFSKTGYY</sequence>
<organism evidence="1 2">
    <name type="scientific">Roseivirga seohaensis</name>
    <dbReference type="NCBI Taxonomy" id="1914963"/>
    <lineage>
        <taxon>Bacteria</taxon>
        <taxon>Pseudomonadati</taxon>
        <taxon>Bacteroidota</taxon>
        <taxon>Cytophagia</taxon>
        <taxon>Cytophagales</taxon>
        <taxon>Roseivirgaceae</taxon>
        <taxon>Roseivirga</taxon>
    </lineage>
</organism>
<comment type="caution">
    <text evidence="1">The sequence shown here is derived from an EMBL/GenBank/DDBJ whole genome shotgun (WGS) entry which is preliminary data.</text>
</comment>